<sequence>MATLNPPTETRLSTRVSLRWLPEPASETTDTIVMSVKGWYVDLRVDKTTGDIDWAIAGQRVVDSNEPRRVQFTHEIDSRNSFDAVDCGTFSTLPNGDDLEVGSMPRPDLPGTPMTEYEEVWRELKFREGPEGPRKGVSWVLESKHGVDLGANAEMEVARTFVAKIWGTYLVVRQRQVYAHLTGSNAAVVREGKDVSARREEWDPNDGWTATYVLGPDGDVLPSAKDIDDGEQLRTPGGTAFINGEAYTVRSYEEIV</sequence>
<evidence type="ECO:0000256" key="3">
    <source>
        <dbReference type="ARBA" id="ARBA00005229"/>
    </source>
</evidence>
<name>A0A5N6G1E8_PETAA</name>
<evidence type="ECO:0000256" key="1">
    <source>
        <dbReference type="ARBA" id="ARBA00004123"/>
    </source>
</evidence>
<keyword evidence="5" id="KW-0963">Cytoplasm</keyword>
<dbReference type="AlphaFoldDB" id="A0A5N6G1E8"/>
<accession>A0A8H5ZZ95</accession>
<comment type="caution">
    <text evidence="7">The sequence shown here is derived from an EMBL/GenBank/DDBJ whole genome shotgun (WGS) entry which is preliminary data.</text>
</comment>
<dbReference type="Proteomes" id="UP000541154">
    <property type="component" value="Unassembled WGS sequence"/>
</dbReference>
<evidence type="ECO:0000256" key="6">
    <source>
        <dbReference type="ARBA" id="ARBA00023242"/>
    </source>
</evidence>
<keyword evidence="8" id="KW-1185">Reference proteome</keyword>
<dbReference type="GO" id="GO:0005737">
    <property type="term" value="C:cytoplasm"/>
    <property type="evidence" value="ECO:0007669"/>
    <property type="project" value="UniProtKB-SubCell"/>
</dbReference>
<dbReference type="InterPro" id="IPR038744">
    <property type="entry name" value="Hri1_N"/>
</dbReference>
<reference evidence="7 8" key="1">
    <citation type="submission" date="2019-04" db="EMBL/GenBank/DDBJ databases">
        <title>Aspergillus burnettii sp. nov., novel species from soil in southeast Queensland.</title>
        <authorList>
            <person name="Gilchrist C.L.M."/>
            <person name="Pitt J.I."/>
            <person name="Lange L."/>
            <person name="Lacey H.J."/>
            <person name="Vuong D."/>
            <person name="Midgley D.J."/>
            <person name="Greenfield P."/>
            <person name="Bradbury M."/>
            <person name="Lacey E."/>
            <person name="Busk P.K."/>
            <person name="Pilgaard B."/>
            <person name="Chooi Y.H."/>
            <person name="Piggott A.M."/>
        </authorList>
    </citation>
    <scope>NUCLEOTIDE SEQUENCE [LARGE SCALE GENOMIC DNA]</scope>
    <source>
        <strain evidence="7 8">FRR 5400</strain>
    </source>
</reference>
<dbReference type="InterPro" id="IPR031818">
    <property type="entry name" value="Hri1"/>
</dbReference>
<evidence type="ECO:0000313" key="8">
    <source>
        <dbReference type="Proteomes" id="UP000541154"/>
    </source>
</evidence>
<proteinExistence type="inferred from homology"/>
<dbReference type="EMBL" id="SPNV01000281">
    <property type="protein sequence ID" value="KAF5857030.1"/>
    <property type="molecule type" value="Genomic_DNA"/>
</dbReference>
<dbReference type="Pfam" id="PF16815">
    <property type="entry name" value="HRI1"/>
    <property type="match status" value="1"/>
</dbReference>
<dbReference type="CDD" id="cd11693">
    <property type="entry name" value="HRI1_C_like"/>
    <property type="match status" value="1"/>
</dbReference>
<protein>
    <recommendedName>
        <fullName evidence="4">Protein HRI1</fullName>
    </recommendedName>
</protein>
<dbReference type="Gene3D" id="2.40.128.320">
    <property type="entry name" value="Protein HRI1, N-terminal domain"/>
    <property type="match status" value="1"/>
</dbReference>
<evidence type="ECO:0000256" key="4">
    <source>
        <dbReference type="ARBA" id="ARBA00017063"/>
    </source>
</evidence>
<dbReference type="OMA" id="FTHAIDS"/>
<comment type="subcellular location">
    <subcellularLocation>
        <location evidence="2">Cytoplasm</location>
    </subcellularLocation>
    <subcellularLocation>
        <location evidence="1">Nucleus</location>
    </subcellularLocation>
</comment>
<organism evidence="7 8">
    <name type="scientific">Petromyces alliaceus</name>
    <name type="common">Aspergillus alliaceus</name>
    <dbReference type="NCBI Taxonomy" id="209559"/>
    <lineage>
        <taxon>Eukaryota</taxon>
        <taxon>Fungi</taxon>
        <taxon>Dikarya</taxon>
        <taxon>Ascomycota</taxon>
        <taxon>Pezizomycotina</taxon>
        <taxon>Eurotiomycetes</taxon>
        <taxon>Eurotiomycetidae</taxon>
        <taxon>Eurotiales</taxon>
        <taxon>Aspergillaceae</taxon>
        <taxon>Aspergillus</taxon>
        <taxon>Aspergillus subgen. Circumdati</taxon>
    </lineage>
</organism>
<evidence type="ECO:0000256" key="2">
    <source>
        <dbReference type="ARBA" id="ARBA00004496"/>
    </source>
</evidence>
<dbReference type="CDD" id="cd11692">
    <property type="entry name" value="HRI1_N_like"/>
    <property type="match status" value="1"/>
</dbReference>
<gene>
    <name evidence="7" type="ORF">ETB97_006421</name>
</gene>
<dbReference type="GO" id="GO:0005634">
    <property type="term" value="C:nucleus"/>
    <property type="evidence" value="ECO:0007669"/>
    <property type="project" value="UniProtKB-SubCell"/>
</dbReference>
<keyword evidence="6" id="KW-0539">Nucleus</keyword>
<evidence type="ECO:0000313" key="7">
    <source>
        <dbReference type="EMBL" id="KAF5857030.1"/>
    </source>
</evidence>
<comment type="similarity">
    <text evidence="3">Belongs to the HRI1 family.</text>
</comment>
<accession>A0A5N6G1E8</accession>
<dbReference type="InterPro" id="IPR043047">
    <property type="entry name" value="Hri1_N_sf"/>
</dbReference>
<evidence type="ECO:0000256" key="5">
    <source>
        <dbReference type="ARBA" id="ARBA00022490"/>
    </source>
</evidence>